<feature type="transmembrane region" description="Helical" evidence="6">
    <location>
        <begin position="312"/>
        <end position="331"/>
    </location>
</feature>
<feature type="transmembrane region" description="Helical" evidence="6">
    <location>
        <begin position="78"/>
        <end position="101"/>
    </location>
</feature>
<evidence type="ECO:0000313" key="8">
    <source>
        <dbReference type="Proteomes" id="UP001596201"/>
    </source>
</evidence>
<feature type="transmembrane region" description="Helical" evidence="6">
    <location>
        <begin position="12"/>
        <end position="30"/>
    </location>
</feature>
<feature type="transmembrane region" description="Helical" evidence="6">
    <location>
        <begin position="107"/>
        <end position="128"/>
    </location>
</feature>
<keyword evidence="8" id="KW-1185">Reference proteome</keyword>
<dbReference type="InterPro" id="IPR050833">
    <property type="entry name" value="Poly_Biosynth_Transport"/>
</dbReference>
<dbReference type="InterPro" id="IPR002797">
    <property type="entry name" value="Polysacc_synth"/>
</dbReference>
<reference evidence="7 8" key="1">
    <citation type="journal article" date="2019" name="Int. J. Syst. Evol. Microbiol.">
        <title>The Global Catalogue of Microorganisms (GCM) 10K type strain sequencing project: providing services to taxonomists for standard genome sequencing and annotation.</title>
        <authorList>
            <consortium name="The Broad Institute Genomics Platform"/>
            <consortium name="The Broad Institute Genome Sequencing Center for Infectious Disease"/>
            <person name="Wu L."/>
            <person name="Ma J."/>
        </authorList>
    </citation>
    <scope>NUCLEOTIDE SEQUENCE [LARGE SCALE GENOMIC DNA]</scope>
    <source>
        <strain evidence="7 8">CGMCC 1.12237</strain>
    </source>
</reference>
<dbReference type="EMBL" id="JBHSKX010000002">
    <property type="protein sequence ID" value="MFC5368168.1"/>
    <property type="molecule type" value="Genomic_DNA"/>
</dbReference>
<dbReference type="AlphaFoldDB" id="A0ABD5RDV8"/>
<accession>A0ABD5RDV8</accession>
<protein>
    <submittedName>
        <fullName evidence="7">Flippase</fullName>
    </submittedName>
</protein>
<evidence type="ECO:0000256" key="5">
    <source>
        <dbReference type="ARBA" id="ARBA00023136"/>
    </source>
</evidence>
<comment type="caution">
    <text evidence="7">The sequence shown here is derived from an EMBL/GenBank/DDBJ whole genome shotgun (WGS) entry which is preliminary data.</text>
</comment>
<dbReference type="CDD" id="cd13128">
    <property type="entry name" value="MATE_Wzx_like"/>
    <property type="match status" value="1"/>
</dbReference>
<feature type="transmembrane region" description="Helical" evidence="6">
    <location>
        <begin position="149"/>
        <end position="167"/>
    </location>
</feature>
<dbReference type="PANTHER" id="PTHR30250">
    <property type="entry name" value="PST FAMILY PREDICTED COLANIC ACID TRANSPORTER"/>
    <property type="match status" value="1"/>
</dbReference>
<proteinExistence type="predicted"/>
<feature type="transmembrane region" description="Helical" evidence="6">
    <location>
        <begin position="36"/>
        <end position="57"/>
    </location>
</feature>
<evidence type="ECO:0000256" key="4">
    <source>
        <dbReference type="ARBA" id="ARBA00022989"/>
    </source>
</evidence>
<evidence type="ECO:0000313" key="7">
    <source>
        <dbReference type="EMBL" id="MFC5368168.1"/>
    </source>
</evidence>
<dbReference type="RefSeq" id="WP_227230404.1">
    <property type="nucleotide sequence ID" value="NZ_JAJCVJ010000002.1"/>
</dbReference>
<sequence length="472" mass="48813">MAEFDRGSLTLFGTRIVSELIGFVSLIYFARTLGATGLGVFFTFQTLASVLGVFTKLGIPGATVKRISQSESASQRGAYLAAALLLLVPPFLLVTAALVVVEPTVVAYADLGVVVPLLVLVLAVRAGARLAVTALRGERRIASSAGIELLGQVARVAVSVGLLLAGFGVLGLIYGLAAGPVSQAVVGYLVLDTRVARPTRADVASLFDFSKYTAGMEVSALAYNWGDTLVLAAFATKAAVGVYETAWKLSVVPLLGAQVVGVALAPSVTRWHEDGDWDRIESAFSEAVTAAVALVIPALVGAFLLGDAIISALYGFGSGGLIFLVLVVGQVPQAVKNVTQNTLFGIDRPAPVFWTNLLTLVGNVAGNLLLVPEYGMLGAATATVVTAGIAAVSQVAVLRRHLRLRVAWDTLGWQVLSATVMGGALVAVRPAVPTDSAVGVVGLVLFAAAVYGGCLLGHAKIRTRVVRAVPWG</sequence>
<feature type="transmembrane region" description="Helical" evidence="6">
    <location>
        <begin position="410"/>
        <end position="431"/>
    </location>
</feature>
<evidence type="ECO:0000256" key="3">
    <source>
        <dbReference type="ARBA" id="ARBA00022692"/>
    </source>
</evidence>
<keyword evidence="5 6" id="KW-0472">Membrane</keyword>
<feature type="transmembrane region" description="Helical" evidence="6">
    <location>
        <begin position="287"/>
        <end position="306"/>
    </location>
</feature>
<dbReference type="Proteomes" id="UP001596201">
    <property type="component" value="Unassembled WGS sequence"/>
</dbReference>
<keyword evidence="4 6" id="KW-1133">Transmembrane helix</keyword>
<keyword evidence="2" id="KW-1003">Cell membrane</keyword>
<dbReference type="PANTHER" id="PTHR30250:SF28">
    <property type="entry name" value="POLYSACCHARIDE BIOSYNTHESIS PROTEIN"/>
    <property type="match status" value="1"/>
</dbReference>
<keyword evidence="3 6" id="KW-0812">Transmembrane</keyword>
<gene>
    <name evidence="7" type="ORF">ACFPJ5_14625</name>
</gene>
<evidence type="ECO:0000256" key="6">
    <source>
        <dbReference type="SAM" id="Phobius"/>
    </source>
</evidence>
<feature type="transmembrane region" description="Helical" evidence="6">
    <location>
        <begin position="376"/>
        <end position="398"/>
    </location>
</feature>
<organism evidence="7 8">
    <name type="scientific">Salinirubrum litoreum</name>
    <dbReference type="NCBI Taxonomy" id="1126234"/>
    <lineage>
        <taxon>Archaea</taxon>
        <taxon>Methanobacteriati</taxon>
        <taxon>Methanobacteriota</taxon>
        <taxon>Stenosarchaea group</taxon>
        <taxon>Halobacteria</taxon>
        <taxon>Halobacteriales</taxon>
        <taxon>Haloferacaceae</taxon>
        <taxon>Salinirubrum</taxon>
    </lineage>
</organism>
<name>A0ABD5RDV8_9EURY</name>
<feature type="transmembrane region" description="Helical" evidence="6">
    <location>
        <begin position="437"/>
        <end position="457"/>
    </location>
</feature>
<dbReference type="Pfam" id="PF01943">
    <property type="entry name" value="Polysacc_synt"/>
    <property type="match status" value="1"/>
</dbReference>
<evidence type="ECO:0000256" key="1">
    <source>
        <dbReference type="ARBA" id="ARBA00004651"/>
    </source>
</evidence>
<evidence type="ECO:0000256" key="2">
    <source>
        <dbReference type="ARBA" id="ARBA00022475"/>
    </source>
</evidence>
<feature type="transmembrane region" description="Helical" evidence="6">
    <location>
        <begin position="352"/>
        <end position="370"/>
    </location>
</feature>
<dbReference type="GO" id="GO:0005886">
    <property type="term" value="C:plasma membrane"/>
    <property type="evidence" value="ECO:0007669"/>
    <property type="project" value="UniProtKB-SubCell"/>
</dbReference>
<comment type="subcellular location">
    <subcellularLocation>
        <location evidence="1">Cell membrane</location>
        <topology evidence="1">Multi-pass membrane protein</topology>
    </subcellularLocation>
</comment>